<evidence type="ECO:0000313" key="1">
    <source>
        <dbReference type="EMBL" id="CAE8612871.1"/>
    </source>
</evidence>
<evidence type="ECO:0000313" key="2">
    <source>
        <dbReference type="Proteomes" id="UP000654075"/>
    </source>
</evidence>
<keyword evidence="2" id="KW-1185">Reference proteome</keyword>
<dbReference type="InterPro" id="IPR043928">
    <property type="entry name" value="DNVP"/>
</dbReference>
<comment type="caution">
    <text evidence="1">The sequence shown here is derived from an EMBL/GenBank/DDBJ whole genome shotgun (WGS) entry which is preliminary data.</text>
</comment>
<dbReference type="AlphaFoldDB" id="A0A813FF94"/>
<dbReference type="GO" id="GO:0003677">
    <property type="term" value="F:DNA binding"/>
    <property type="evidence" value="ECO:0007669"/>
    <property type="project" value="InterPro"/>
</dbReference>
<dbReference type="EMBL" id="CAJNNV010025172">
    <property type="protein sequence ID" value="CAE8612871.1"/>
    <property type="molecule type" value="Genomic_DNA"/>
</dbReference>
<name>A0A813FF94_POLGL</name>
<proteinExistence type="predicted"/>
<gene>
    <name evidence="1" type="ORF">PGLA1383_LOCUS30658</name>
</gene>
<reference evidence="1" key="1">
    <citation type="submission" date="2021-02" db="EMBL/GenBank/DDBJ databases">
        <authorList>
            <person name="Dougan E. K."/>
            <person name="Rhodes N."/>
            <person name="Thang M."/>
            <person name="Chan C."/>
        </authorList>
    </citation>
    <scope>NUCLEOTIDE SEQUENCE</scope>
</reference>
<dbReference type="GO" id="GO:0051276">
    <property type="term" value="P:chromosome organization"/>
    <property type="evidence" value="ECO:0007669"/>
    <property type="project" value="InterPro"/>
</dbReference>
<feature type="non-terminal residue" evidence="1">
    <location>
        <position position="452"/>
    </location>
</feature>
<organism evidence="1 2">
    <name type="scientific">Polarella glacialis</name>
    <name type="common">Dinoflagellate</name>
    <dbReference type="NCBI Taxonomy" id="89957"/>
    <lineage>
        <taxon>Eukaryota</taxon>
        <taxon>Sar</taxon>
        <taxon>Alveolata</taxon>
        <taxon>Dinophyceae</taxon>
        <taxon>Suessiales</taxon>
        <taxon>Suessiaceae</taxon>
        <taxon>Polarella</taxon>
    </lineage>
</organism>
<protein>
    <submittedName>
        <fullName evidence="1">Uncharacterized protein</fullName>
    </submittedName>
</protein>
<sequence>MALPMKAMKAAMKAVKAKAMKKVMKKATKAKAMKKAMKKVMKKAMKKKAMKVSKIAKGKLAKLVVFKGGKEKTATGLKKSDLMKNKTGRVVTRSRHAAGKKAYAHIKAWTTACQKARKDLGIKGFVPIKKGTAFYKAAKAIYTEQDVGQPLFTGPLSDSRSVVIHGWLEAAEQLVCVVRLQPVLRQTLQSCVDCPIFAVQPPLDLVIEAISALIRDSGDQVAVGQSILLSALSNALSNPFLGMAFDIMPAGRPFIAEVTTLASTTADTLWLPFDGREEESEARAGALQAARSCVAQFRGILNTGSAQTDAPSFPSALLALLALPGVPRAAASLDLATPPEELFANGGVAALLWAYECSLRRPVQDAVPKLADAAAADEPRLGSLSPALTAPTPAPAVAQKVEGQKEVASPLTNVLAPATQPAVIFPPNGALTVPVAAVMLPPTGALTSPVAA</sequence>
<dbReference type="Pfam" id="PF19060">
    <property type="entry name" value="DVNP"/>
    <property type="match status" value="1"/>
</dbReference>
<accession>A0A813FF94</accession>
<dbReference type="Proteomes" id="UP000654075">
    <property type="component" value="Unassembled WGS sequence"/>
</dbReference>